<comment type="cofactor">
    <cofactor evidence="1">
        <name>Mg(2+)</name>
        <dbReference type="ChEBI" id="CHEBI:18420"/>
    </cofactor>
</comment>
<comment type="catalytic activity">
    <reaction evidence="12">
        <text>n isopentenyl diphosphate + (2E,6E)-farnesyl diphosphate = a di-trans,poly-cis-polyprenyl diphosphate + n diphosphate</text>
        <dbReference type="Rhea" id="RHEA:53008"/>
        <dbReference type="Rhea" id="RHEA-COMP:19494"/>
        <dbReference type="ChEBI" id="CHEBI:33019"/>
        <dbReference type="ChEBI" id="CHEBI:128769"/>
        <dbReference type="ChEBI" id="CHEBI:136960"/>
        <dbReference type="ChEBI" id="CHEBI:175763"/>
        <dbReference type="EC" id="2.5.1.87"/>
    </reaction>
</comment>
<dbReference type="Gene3D" id="3.40.1180.10">
    <property type="entry name" value="Decaprenyl diphosphate synthase-like"/>
    <property type="match status" value="1"/>
</dbReference>
<keyword evidence="7 14" id="KW-0812">Transmembrane</keyword>
<keyword evidence="9" id="KW-0460">Magnesium</keyword>
<gene>
    <name evidence="15" type="primary">KNAG0B02820</name>
    <name evidence="15" type="ordered locus">KNAG_0B02820</name>
</gene>
<evidence type="ECO:0000256" key="7">
    <source>
        <dbReference type="ARBA" id="ARBA00022692"/>
    </source>
</evidence>
<dbReference type="KEGG" id="kng:KNAG_0B02820"/>
<dbReference type="InterPro" id="IPR038887">
    <property type="entry name" value="Nus1/NgBR"/>
</dbReference>
<evidence type="ECO:0000256" key="6">
    <source>
        <dbReference type="ARBA" id="ARBA00022679"/>
    </source>
</evidence>
<feature type="transmembrane region" description="Helical" evidence="14">
    <location>
        <begin position="94"/>
        <end position="114"/>
    </location>
</feature>
<reference evidence="16" key="2">
    <citation type="submission" date="2012-08" db="EMBL/GenBank/DDBJ databases">
        <title>Genome sequence of Kazachstania naganishii.</title>
        <authorList>
            <person name="Gordon J.L."/>
            <person name="Armisen D."/>
            <person name="Proux-Wera E."/>
            <person name="OhEigeartaigh S.S."/>
            <person name="Byrne K.P."/>
            <person name="Wolfe K.H."/>
        </authorList>
    </citation>
    <scope>NUCLEOTIDE SEQUENCE [LARGE SCALE GENOMIC DNA]</scope>
    <source>
        <strain evidence="16">ATCC MYA-139 / BCRC 22969 / CBS 8797 / CCRC 22969 / KCTC 17520 / NBRC 10181 / NCYC 3082</strain>
    </source>
</reference>
<evidence type="ECO:0000256" key="3">
    <source>
        <dbReference type="ARBA" id="ARBA00004922"/>
    </source>
</evidence>
<evidence type="ECO:0000256" key="12">
    <source>
        <dbReference type="ARBA" id="ARBA00047353"/>
    </source>
</evidence>
<dbReference type="OMA" id="AWSSCAG"/>
<comment type="subcellular location">
    <subcellularLocation>
        <location evidence="2">Endoplasmic reticulum membrane</location>
    </subcellularLocation>
</comment>
<dbReference type="PANTHER" id="PTHR21528:SF0">
    <property type="entry name" value="DEHYDRODOLICHYL DIPHOSPHATE SYNTHASE COMPLEX SUBUNIT NUS1"/>
    <property type="match status" value="1"/>
</dbReference>
<dbReference type="GO" id="GO:0005789">
    <property type="term" value="C:endoplasmic reticulum membrane"/>
    <property type="evidence" value="ECO:0007669"/>
    <property type="project" value="UniProtKB-SubCell"/>
</dbReference>
<keyword evidence="10 14" id="KW-1133">Transmembrane helix</keyword>
<feature type="region of interest" description="Disordered" evidence="13">
    <location>
        <begin position="1"/>
        <end position="20"/>
    </location>
</feature>
<evidence type="ECO:0000256" key="10">
    <source>
        <dbReference type="ARBA" id="ARBA00022989"/>
    </source>
</evidence>
<reference evidence="15 16" key="1">
    <citation type="journal article" date="2011" name="Proc. Natl. Acad. Sci. U.S.A.">
        <title>Evolutionary erosion of yeast sex chromosomes by mating-type switching accidents.</title>
        <authorList>
            <person name="Gordon J.L."/>
            <person name="Armisen D."/>
            <person name="Proux-Wera E."/>
            <person name="Oheigeartaigh S.S."/>
            <person name="Byrne K.P."/>
            <person name="Wolfe K.H."/>
        </authorList>
    </citation>
    <scope>NUCLEOTIDE SEQUENCE [LARGE SCALE GENOMIC DNA]</scope>
    <source>
        <strain evidence="16">ATCC MYA-139 / BCRC 22969 / CBS 8797 / CCRC 22969 / KCTC 17520 / NBRC 10181 / NCYC 3082</strain>
    </source>
</reference>
<dbReference type="SUPFAM" id="SSF64005">
    <property type="entry name" value="Undecaprenyl diphosphate synthase"/>
    <property type="match status" value="1"/>
</dbReference>
<evidence type="ECO:0000313" key="15">
    <source>
        <dbReference type="EMBL" id="CCK68724.1"/>
    </source>
</evidence>
<dbReference type="EMBL" id="HE978315">
    <property type="protein sequence ID" value="CCK68724.1"/>
    <property type="molecule type" value="Genomic_DNA"/>
</dbReference>
<dbReference type="Proteomes" id="UP000006310">
    <property type="component" value="Chromosome 2"/>
</dbReference>
<organism evidence="15 16">
    <name type="scientific">Huiozyma naganishii (strain ATCC MYA-139 / BCRC 22969 / CBS 8797 / KCTC 17520 / NBRC 10181 / NCYC 3082 / Yp74L-3)</name>
    <name type="common">Yeast</name>
    <name type="synonym">Kazachstania naganishii</name>
    <dbReference type="NCBI Taxonomy" id="1071383"/>
    <lineage>
        <taxon>Eukaryota</taxon>
        <taxon>Fungi</taxon>
        <taxon>Dikarya</taxon>
        <taxon>Ascomycota</taxon>
        <taxon>Saccharomycotina</taxon>
        <taxon>Saccharomycetes</taxon>
        <taxon>Saccharomycetales</taxon>
        <taxon>Saccharomycetaceae</taxon>
        <taxon>Huiozyma</taxon>
    </lineage>
</organism>
<dbReference type="eggNOG" id="KOG2818">
    <property type="taxonomic scope" value="Eukaryota"/>
</dbReference>
<keyword evidence="16" id="KW-1185">Reference proteome</keyword>
<evidence type="ECO:0000256" key="9">
    <source>
        <dbReference type="ARBA" id="ARBA00022842"/>
    </source>
</evidence>
<comment type="pathway">
    <text evidence="3">Protein modification; protein glycosylation.</text>
</comment>
<keyword evidence="6" id="KW-0808">Transferase</keyword>
<evidence type="ECO:0000256" key="1">
    <source>
        <dbReference type="ARBA" id="ARBA00001946"/>
    </source>
</evidence>
<dbReference type="GO" id="GO:0005811">
    <property type="term" value="C:lipid droplet"/>
    <property type="evidence" value="ECO:0007669"/>
    <property type="project" value="EnsemblFungi"/>
</dbReference>
<evidence type="ECO:0000256" key="13">
    <source>
        <dbReference type="SAM" id="MobiDB-lite"/>
    </source>
</evidence>
<evidence type="ECO:0000256" key="4">
    <source>
        <dbReference type="ARBA" id="ARBA00005432"/>
    </source>
</evidence>
<evidence type="ECO:0000256" key="14">
    <source>
        <dbReference type="SAM" id="Phobius"/>
    </source>
</evidence>
<dbReference type="PANTHER" id="PTHR21528">
    <property type="entry name" value="DEHYDRODOLICHYL DIPHOSPHATE SYNTHASE COMPLEX SUBUNIT NUS1"/>
    <property type="match status" value="1"/>
</dbReference>
<evidence type="ECO:0000256" key="8">
    <source>
        <dbReference type="ARBA" id="ARBA00022824"/>
    </source>
</evidence>
<dbReference type="GO" id="GO:1904423">
    <property type="term" value="C:dehydrodolichyl diphosphate synthase complex"/>
    <property type="evidence" value="ECO:0007669"/>
    <property type="project" value="EnsemblFungi"/>
</dbReference>
<proteinExistence type="inferred from homology"/>
<dbReference type="EC" id="2.5.1.87" evidence="5"/>
<keyword evidence="11 14" id="KW-0472">Membrane</keyword>
<dbReference type="InterPro" id="IPR036424">
    <property type="entry name" value="UPP_synth-like_sf"/>
</dbReference>
<sequence length="360" mass="40825">MSEPRDEARATTGKSAENLQKTRLLRSESTKFQDHVAPPIVGALKRGSANTKMRTVKAIAESILINKCSDEKRMKDEVDKHGQWKHSTMGIIEFFVYKILLVGLYIAYGIFRYFQYQYNLMKLRILNVFYSPSNTPQLIRQDVRKLNKIPKVLASILEVKPVGDVGGGSKGLLNDGSKLVCWTVSAGIKQLILYDYEGILQGNVELFREGIYAKLSKYYGPYNVPTFAVKVPHENKVYYNLKGNSQKKSKVSIEVSLLSSRDGRETIVDLTKTMAHLYKQGDLSLDEITVDLVDQELVQLVGHEPDLLLYFGPALDLQGYPPWHLRLTEFFWEADNNQVTYSVFIRGLRVYAGAQMNVGK</sequence>
<dbReference type="STRING" id="1071383.J7S3H0"/>
<dbReference type="GO" id="GO:0045547">
    <property type="term" value="F:ditrans,polycis-polyprenyl diphosphate synthase [(2E,6E)-farnesyl diphosphate specific] activity"/>
    <property type="evidence" value="ECO:0007669"/>
    <property type="project" value="UniProtKB-EC"/>
</dbReference>
<dbReference type="GeneID" id="34524374"/>
<evidence type="ECO:0000256" key="2">
    <source>
        <dbReference type="ARBA" id="ARBA00004586"/>
    </source>
</evidence>
<name>J7S3H0_HUIN7</name>
<accession>J7S3H0</accession>
<dbReference type="HOGENOM" id="CLU_051870_0_0_1"/>
<dbReference type="AlphaFoldDB" id="J7S3H0"/>
<dbReference type="UniPathway" id="UPA00378"/>
<evidence type="ECO:0000256" key="11">
    <source>
        <dbReference type="ARBA" id="ARBA00023136"/>
    </source>
</evidence>
<dbReference type="RefSeq" id="XP_022462970.1">
    <property type="nucleotide sequence ID" value="XM_022611575.1"/>
</dbReference>
<evidence type="ECO:0000256" key="5">
    <source>
        <dbReference type="ARBA" id="ARBA00012596"/>
    </source>
</evidence>
<comment type="similarity">
    <text evidence="4">Belongs to the UPP synthase family.</text>
</comment>
<keyword evidence="8" id="KW-0256">Endoplasmic reticulum</keyword>
<evidence type="ECO:0000313" key="16">
    <source>
        <dbReference type="Proteomes" id="UP000006310"/>
    </source>
</evidence>
<dbReference type="OrthoDB" id="19639at2759"/>
<protein>
    <recommendedName>
        <fullName evidence="5">ditrans,polycis-polyprenyl diphosphate synthase [(2E,6E)-farnesyldiphosphate specific]</fullName>
        <ecNumber evidence="5">2.5.1.87</ecNumber>
    </recommendedName>
</protein>
<dbReference type="GO" id="GO:0043048">
    <property type="term" value="P:dolichyl monophosphate biosynthetic process"/>
    <property type="evidence" value="ECO:0007669"/>
    <property type="project" value="EnsemblFungi"/>
</dbReference>